<protein>
    <recommendedName>
        <fullName evidence="3">MarR family transcriptional regulator</fullName>
    </recommendedName>
</protein>
<gene>
    <name evidence="1" type="ORF">HA50_24420</name>
</gene>
<dbReference type="RefSeq" id="WP_084879469.1">
    <property type="nucleotide sequence ID" value="NZ_JAGGMY010000005.1"/>
</dbReference>
<keyword evidence="2" id="KW-1185">Reference proteome</keyword>
<evidence type="ECO:0000313" key="2">
    <source>
        <dbReference type="Proteomes" id="UP000193749"/>
    </source>
</evidence>
<name>A0A1X1ELD2_PANCY</name>
<dbReference type="AlphaFoldDB" id="A0A1X1ELD2"/>
<dbReference type="Proteomes" id="UP000193749">
    <property type="component" value="Unassembled WGS sequence"/>
</dbReference>
<reference evidence="1 2" key="1">
    <citation type="journal article" date="2017" name="Antonie Van Leeuwenhoek">
        <title>Phylogenomic resolution of the bacterial genus Pantoea and its relationship with Erwinia and Tatumella.</title>
        <authorList>
            <person name="Palmer M."/>
            <person name="Steenkamp E.T."/>
            <person name="Coetzee M.P."/>
            <person name="Chan W.Y."/>
            <person name="van Zyl E."/>
            <person name="De Maayer P."/>
            <person name="Coutinho T.A."/>
            <person name="Blom J."/>
            <person name="Smits T.H."/>
            <person name="Duffy B."/>
            <person name="Venter S.N."/>
        </authorList>
    </citation>
    <scope>NUCLEOTIDE SEQUENCE [LARGE SCALE GENOMIC DNA]</scope>
    <source>
        <strain evidence="1 2">LMG 2657</strain>
    </source>
</reference>
<dbReference type="EMBL" id="MLJI01000002">
    <property type="protein sequence ID" value="ORM89750.1"/>
    <property type="molecule type" value="Genomic_DNA"/>
</dbReference>
<accession>A0A1X1ELD2</accession>
<organism evidence="1 2">
    <name type="scientific">Pantoea cypripedii</name>
    <name type="common">Pectobacterium cypripedii</name>
    <name type="synonym">Erwinia cypripedii</name>
    <dbReference type="NCBI Taxonomy" id="55209"/>
    <lineage>
        <taxon>Bacteria</taxon>
        <taxon>Pseudomonadati</taxon>
        <taxon>Pseudomonadota</taxon>
        <taxon>Gammaproteobacteria</taxon>
        <taxon>Enterobacterales</taxon>
        <taxon>Erwiniaceae</taxon>
        <taxon>Pantoea</taxon>
    </lineage>
</organism>
<proteinExistence type="predicted"/>
<evidence type="ECO:0000313" key="1">
    <source>
        <dbReference type="EMBL" id="ORM89750.1"/>
    </source>
</evidence>
<dbReference type="OrthoDB" id="6539918at2"/>
<sequence>MALSEVQLITLRRIQSGTKHKLRGDRAIGLEMRRDISACNRKDITCRSLAPLMRAGLIEFITHPTDKSRYYEVRLTVTGRELIEEE</sequence>
<evidence type="ECO:0008006" key="3">
    <source>
        <dbReference type="Google" id="ProtNLM"/>
    </source>
</evidence>
<comment type="caution">
    <text evidence="1">The sequence shown here is derived from an EMBL/GenBank/DDBJ whole genome shotgun (WGS) entry which is preliminary data.</text>
</comment>